<proteinExistence type="predicted"/>
<accession>A0A918U227</accession>
<reference evidence="2" key="1">
    <citation type="journal article" date="2014" name="Int. J. Syst. Evol. Microbiol.">
        <title>Complete genome sequence of Corynebacterium casei LMG S-19264T (=DSM 44701T), isolated from a smear-ripened cheese.</title>
        <authorList>
            <consortium name="US DOE Joint Genome Institute (JGI-PGF)"/>
            <person name="Walter F."/>
            <person name="Albersmeier A."/>
            <person name="Kalinowski J."/>
            <person name="Ruckert C."/>
        </authorList>
    </citation>
    <scope>NUCLEOTIDE SEQUENCE</scope>
    <source>
        <strain evidence="2">JCM 4633</strain>
    </source>
</reference>
<keyword evidence="1" id="KW-1133">Transmembrane helix</keyword>
<feature type="transmembrane region" description="Helical" evidence="1">
    <location>
        <begin position="51"/>
        <end position="70"/>
    </location>
</feature>
<keyword evidence="1" id="KW-0472">Membrane</keyword>
<evidence type="ECO:0008006" key="4">
    <source>
        <dbReference type="Google" id="ProtNLM"/>
    </source>
</evidence>
<gene>
    <name evidence="2" type="ORF">GCM10010507_61660</name>
</gene>
<dbReference type="Proteomes" id="UP000646244">
    <property type="component" value="Unassembled WGS sequence"/>
</dbReference>
<evidence type="ECO:0000313" key="3">
    <source>
        <dbReference type="Proteomes" id="UP000646244"/>
    </source>
</evidence>
<dbReference type="RefSeq" id="WP_190113236.1">
    <property type="nucleotide sequence ID" value="NZ_BMVB01000044.1"/>
</dbReference>
<dbReference type="InterPro" id="IPR009937">
    <property type="entry name" value="Phage_holin_3_6"/>
</dbReference>
<dbReference type="AlphaFoldDB" id="A0A918U227"/>
<comment type="caution">
    <text evidence="2">The sequence shown here is derived from an EMBL/GenBank/DDBJ whole genome shotgun (WGS) entry which is preliminary data.</text>
</comment>
<sequence>MTDQPPEGRFRASPDGGLAGAAERLYQDVGFLVRAELERARPGIATSLRRAGLGTGALVAAGACGILALLSAHEAALRTLERTLPPRCAATTLTGAYTASAACLAWFGYRRLQAAQAATLQALDEVRGTPA</sequence>
<organism evidence="2 3">
    <name type="scientific">Streptomyces cinnamoneus</name>
    <name type="common">Streptoverticillium cinnamoneum</name>
    <dbReference type="NCBI Taxonomy" id="53446"/>
    <lineage>
        <taxon>Bacteria</taxon>
        <taxon>Bacillati</taxon>
        <taxon>Actinomycetota</taxon>
        <taxon>Actinomycetes</taxon>
        <taxon>Kitasatosporales</taxon>
        <taxon>Streptomycetaceae</taxon>
        <taxon>Streptomyces</taxon>
        <taxon>Streptomyces cinnamoneus group</taxon>
    </lineage>
</organism>
<feature type="transmembrane region" description="Helical" evidence="1">
    <location>
        <begin position="90"/>
        <end position="109"/>
    </location>
</feature>
<protein>
    <recommendedName>
        <fullName evidence="4">Phage holin family protein</fullName>
    </recommendedName>
</protein>
<evidence type="ECO:0000313" key="2">
    <source>
        <dbReference type="EMBL" id="GHC74012.1"/>
    </source>
</evidence>
<dbReference type="EMBL" id="BMVB01000044">
    <property type="protein sequence ID" value="GHC74012.1"/>
    <property type="molecule type" value="Genomic_DNA"/>
</dbReference>
<name>A0A918U227_STRCJ</name>
<keyword evidence="1" id="KW-0812">Transmembrane</keyword>
<reference evidence="2" key="2">
    <citation type="submission" date="2020-09" db="EMBL/GenBank/DDBJ databases">
        <authorList>
            <person name="Sun Q."/>
            <person name="Ohkuma M."/>
        </authorList>
    </citation>
    <scope>NUCLEOTIDE SEQUENCE</scope>
    <source>
        <strain evidence="2">JCM 4633</strain>
    </source>
</reference>
<dbReference type="Pfam" id="PF07332">
    <property type="entry name" value="Phage_holin_3_6"/>
    <property type="match status" value="1"/>
</dbReference>
<evidence type="ECO:0000256" key="1">
    <source>
        <dbReference type="SAM" id="Phobius"/>
    </source>
</evidence>